<evidence type="ECO:0000313" key="1">
    <source>
        <dbReference type="EMBL" id="APB00222.1"/>
    </source>
</evidence>
<reference evidence="3" key="1">
    <citation type="submission" date="2015-07" db="EMBL/GenBank/DDBJ databases">
        <title>Nocardia seriolae U-1 whole genome shotgun sequence.</title>
        <authorList>
            <person name="Imajoh M."/>
            <person name="Fukumoto Y."/>
            <person name="Sukeda M."/>
            <person name="Yamane J."/>
            <person name="Yamasaki K."/>
            <person name="Shimizu M."/>
            <person name="Ohnishi K."/>
            <person name="Oshima S."/>
        </authorList>
    </citation>
    <scope>NUCLEOTIDE SEQUENCE [LARGE SCALE GENOMIC DNA]</scope>
    <source>
        <strain evidence="3">U-1</strain>
    </source>
</reference>
<keyword evidence="3" id="KW-1185">Reference proteome</keyword>
<evidence type="ECO:0000313" key="4">
    <source>
        <dbReference type="Proteomes" id="UP000180166"/>
    </source>
</evidence>
<dbReference type="EMBL" id="CP017839">
    <property type="protein sequence ID" value="APB00222.1"/>
    <property type="molecule type" value="Genomic_DNA"/>
</dbReference>
<sequence length="46" mass="5230">MIWQLADSDELLVGWREVVDARALEKAMIAEFVAMHGKRPFANRTG</sequence>
<organism evidence="2 3">
    <name type="scientific">Nocardia seriolae</name>
    <dbReference type="NCBI Taxonomy" id="37332"/>
    <lineage>
        <taxon>Bacteria</taxon>
        <taxon>Bacillati</taxon>
        <taxon>Actinomycetota</taxon>
        <taxon>Actinomycetes</taxon>
        <taxon>Mycobacteriales</taxon>
        <taxon>Nocardiaceae</taxon>
        <taxon>Nocardia</taxon>
    </lineage>
</organism>
<dbReference type="Proteomes" id="UP000180166">
    <property type="component" value="Chromosome"/>
</dbReference>
<dbReference type="GeneID" id="93376677"/>
<proteinExistence type="predicted"/>
<dbReference type="KEGG" id="nsr:NS506_06186"/>
<accession>A0ABC9YQH2</accession>
<gene>
    <name evidence="1" type="ORF">NS506_06186</name>
    <name evidence="2" type="ORF">NSK11_contig00022-0031</name>
</gene>
<reference evidence="1 4" key="3">
    <citation type="submission" date="2016-10" db="EMBL/GenBank/DDBJ databases">
        <title>Genome sequence of Nocardia seriolae strain EM150506, isolated from Anguila japonica.</title>
        <authorList>
            <person name="Han H.-J."/>
        </authorList>
    </citation>
    <scope>NUCLEOTIDE SEQUENCE [LARGE SCALE GENOMIC DNA]</scope>
    <source>
        <strain evidence="1 4">EM150506</strain>
    </source>
</reference>
<evidence type="ECO:0000313" key="3">
    <source>
        <dbReference type="Proteomes" id="UP000037179"/>
    </source>
</evidence>
<dbReference type="EMBL" id="BBYQ01000022">
    <property type="protein sequence ID" value="GAP27687.1"/>
    <property type="molecule type" value="Genomic_DNA"/>
</dbReference>
<protein>
    <submittedName>
        <fullName evidence="2">Uncharacterized protein</fullName>
    </submittedName>
</protein>
<reference evidence="2 3" key="2">
    <citation type="journal article" date="2016" name="Genome Announc.">
        <title>Draft Genome Sequence of Erythromycin- and Oxytetracycline-Sensitive Nocardia seriolae Strain U-1 (NBRC 110359).</title>
        <authorList>
            <person name="Imajoh M."/>
            <person name="Sukeda M."/>
            <person name="Shimizu M."/>
            <person name="Yamane J."/>
            <person name="Ohnishi K."/>
            <person name="Oshima S."/>
        </authorList>
    </citation>
    <scope>NUCLEOTIDE SEQUENCE [LARGE SCALE GENOMIC DNA]</scope>
    <source>
        <strain evidence="2 3">U-1</strain>
    </source>
</reference>
<name>A0ABC9YQH2_9NOCA</name>
<dbReference type="Proteomes" id="UP000037179">
    <property type="component" value="Unassembled WGS sequence"/>
</dbReference>
<dbReference type="AlphaFoldDB" id="A0ABC9YQH2"/>
<dbReference type="RefSeq" id="WP_228102880.1">
    <property type="nucleotide sequence ID" value="NZ_AP017900.1"/>
</dbReference>
<evidence type="ECO:0000313" key="2">
    <source>
        <dbReference type="EMBL" id="GAP27687.1"/>
    </source>
</evidence>